<dbReference type="Pfam" id="PF24915">
    <property type="entry name" value="Spectrin_SESTD1"/>
    <property type="match status" value="1"/>
</dbReference>
<evidence type="ECO:0000256" key="3">
    <source>
        <dbReference type="SAM" id="Coils"/>
    </source>
</evidence>
<feature type="domain" description="CRAL-TRIO" evidence="5">
    <location>
        <begin position="9"/>
        <end position="147"/>
    </location>
</feature>
<proteinExistence type="inferred from homology"/>
<feature type="region of interest" description="Disordered" evidence="4">
    <location>
        <begin position="656"/>
        <end position="728"/>
    </location>
</feature>
<dbReference type="OrthoDB" id="5859883at2759"/>
<dbReference type="GO" id="GO:0080025">
    <property type="term" value="F:phosphatidylinositol-3,5-bisphosphate binding"/>
    <property type="evidence" value="ECO:0007669"/>
    <property type="project" value="TreeGrafter"/>
</dbReference>
<dbReference type="InterPro" id="IPR001251">
    <property type="entry name" value="CRAL-TRIO_dom"/>
</dbReference>
<keyword evidence="7" id="KW-1185">Reference proteome</keyword>
<evidence type="ECO:0000256" key="1">
    <source>
        <dbReference type="ARBA" id="ARBA00022737"/>
    </source>
</evidence>
<keyword evidence="1" id="KW-0677">Repeat</keyword>
<evidence type="ECO:0000313" key="7">
    <source>
        <dbReference type="Proteomes" id="UP001152747"/>
    </source>
</evidence>
<dbReference type="SUPFAM" id="SSF52087">
    <property type="entry name" value="CRAL/TRIO domain"/>
    <property type="match status" value="1"/>
</dbReference>
<dbReference type="InterPro" id="IPR036865">
    <property type="entry name" value="CRAL-TRIO_dom_sf"/>
</dbReference>
<evidence type="ECO:0000256" key="4">
    <source>
        <dbReference type="SAM" id="MobiDB-lite"/>
    </source>
</evidence>
<evidence type="ECO:0000313" key="6">
    <source>
        <dbReference type="EMBL" id="CAI5439160.1"/>
    </source>
</evidence>
<comment type="caution">
    <text evidence="6">The sequence shown here is derived from an EMBL/GenBank/DDBJ whole genome shotgun (WGS) entry which is preliminary data.</text>
</comment>
<dbReference type="GO" id="GO:0005546">
    <property type="term" value="F:phosphatidylinositol-4,5-bisphosphate binding"/>
    <property type="evidence" value="ECO:0007669"/>
    <property type="project" value="TreeGrafter"/>
</dbReference>
<gene>
    <name evidence="6" type="ORF">CAMP_LOCUS1797</name>
</gene>
<organism evidence="6 7">
    <name type="scientific">Caenorhabditis angaria</name>
    <dbReference type="NCBI Taxonomy" id="860376"/>
    <lineage>
        <taxon>Eukaryota</taxon>
        <taxon>Metazoa</taxon>
        <taxon>Ecdysozoa</taxon>
        <taxon>Nematoda</taxon>
        <taxon>Chromadorea</taxon>
        <taxon>Rhabditida</taxon>
        <taxon>Rhabditina</taxon>
        <taxon>Rhabditomorpha</taxon>
        <taxon>Rhabditoidea</taxon>
        <taxon>Rhabditidae</taxon>
        <taxon>Peloderinae</taxon>
        <taxon>Caenorhabditis</taxon>
    </lineage>
</organism>
<dbReference type="SMART" id="SM00516">
    <property type="entry name" value="SEC14"/>
    <property type="match status" value="1"/>
</dbReference>
<protein>
    <recommendedName>
        <fullName evidence="5">CRAL-TRIO domain-containing protein</fullName>
    </recommendedName>
</protein>
<keyword evidence="3" id="KW-0175">Coiled coil</keyword>
<comment type="similarity">
    <text evidence="2">Belongs to the SOLO family.</text>
</comment>
<reference evidence="6" key="1">
    <citation type="submission" date="2022-11" db="EMBL/GenBank/DDBJ databases">
        <authorList>
            <person name="Kikuchi T."/>
        </authorList>
    </citation>
    <scope>NUCLEOTIDE SEQUENCE</scope>
    <source>
        <strain evidence="6">PS1010</strain>
    </source>
</reference>
<sequence>MNWQKQRQNVLDRLAFVPGGIDREGNVLLVISTSNQQECSYEQLVSLLALLADTLPPNTTQFTVLLDTRHIQLKTLKFYLRATQQALYRKVRQVLIIQPEKFLDQQKINFDLIVSGYTLRTTLISIHKLSKFIDVHQLPEQFGGTFDYEPEKWLETRLEIMRWEDYIGEAAGDRSKHDAEKDQKLEEFVTKLHSTKRIDDEFSAQKLKKSILDVKDREERDNKEELIEEHAAGVNRLLDWVEGSGEKWLSSLCQVPDNFDEADGLVKQHEQLTEKTKEIAEQTQQLAEMATRLMAVCPQYSISLHKMREQVAIVGEHFEHRVAAQTEFAKSNRDFQAKLADFTRETDGMLEKLCGKDDENEEDWKIEEMTRKKKELDEQLNSLNQTFNSAMEAGRQTMQTADQFEDVLPADQFIAQIRSSLNYITQRQNRCNDLANVKRLKQQQLIQLGTIYSDCDQAIKWLSELKETLNTEYNLAEIDEKSVRNLRNDRRNLDQTAKSTYEYGKQLLNMAKSTERTVMLNKKDGNEENGGRKKELERVWKELVEMIGKNEERLRVVESFLVTHREMLDRVTEVDRSLRERIRTNGTGKLNSITMSTERRRLRDNIEELASIGKMLSEEIGNDETIQSTDRETIIHQLSAKLDEVKTAQKKMESLFGSNQDDDSGSSGKESGPPPSSPARKPKTTRPLSKVAEEEAETSPILPRAVRLIESTDGTAPAIRLSKNESYL</sequence>
<dbReference type="PANTHER" id="PTHR46607:SF1">
    <property type="entry name" value="SEC14 DOMAIN AND SPECTRIN REPEAT-CONTAINING PROTEIN 1"/>
    <property type="match status" value="1"/>
</dbReference>
<dbReference type="EMBL" id="CANHGI010000001">
    <property type="protein sequence ID" value="CAI5439160.1"/>
    <property type="molecule type" value="Genomic_DNA"/>
</dbReference>
<evidence type="ECO:0000259" key="5">
    <source>
        <dbReference type="SMART" id="SM00516"/>
    </source>
</evidence>
<name>A0A9P1MTK0_9PELO</name>
<dbReference type="Gene3D" id="1.20.58.60">
    <property type="match status" value="1"/>
</dbReference>
<dbReference type="InterPro" id="IPR056804">
    <property type="entry name" value="Spectrin_SESTD1"/>
</dbReference>
<dbReference type="AlphaFoldDB" id="A0A9P1MTK0"/>
<dbReference type="PANTHER" id="PTHR46607">
    <property type="entry name" value="SEC14 DOMAIN AND SPECTRIN REPEAT-CONTAINING PROTEIN 1"/>
    <property type="match status" value="1"/>
</dbReference>
<dbReference type="SUPFAM" id="SSF46966">
    <property type="entry name" value="Spectrin repeat"/>
    <property type="match status" value="2"/>
</dbReference>
<dbReference type="GO" id="GO:0032266">
    <property type="term" value="F:phosphatidylinositol-3-phosphate binding"/>
    <property type="evidence" value="ECO:0007669"/>
    <property type="project" value="TreeGrafter"/>
</dbReference>
<evidence type="ECO:0000256" key="2">
    <source>
        <dbReference type="ARBA" id="ARBA00038285"/>
    </source>
</evidence>
<feature type="coiled-coil region" evidence="3">
    <location>
        <begin position="265"/>
        <end position="292"/>
    </location>
</feature>
<dbReference type="Proteomes" id="UP001152747">
    <property type="component" value="Unassembled WGS sequence"/>
</dbReference>
<feature type="coiled-coil region" evidence="3">
    <location>
        <begin position="359"/>
        <end position="393"/>
    </location>
</feature>
<dbReference type="GO" id="GO:0070273">
    <property type="term" value="F:phosphatidylinositol-4-phosphate binding"/>
    <property type="evidence" value="ECO:0007669"/>
    <property type="project" value="TreeGrafter"/>
</dbReference>
<dbReference type="GO" id="GO:0043325">
    <property type="term" value="F:phosphatidylinositol-3,4-bisphosphate binding"/>
    <property type="evidence" value="ECO:0007669"/>
    <property type="project" value="TreeGrafter"/>
</dbReference>
<accession>A0A9P1MTK0</accession>
<dbReference type="GO" id="GO:0010314">
    <property type="term" value="F:phosphatidylinositol-5-phosphate binding"/>
    <property type="evidence" value="ECO:0007669"/>
    <property type="project" value="TreeGrafter"/>
</dbReference>